<evidence type="ECO:0000256" key="2">
    <source>
        <dbReference type="ARBA" id="ARBA00022723"/>
    </source>
</evidence>
<comment type="caution">
    <text evidence="7">Lacks conserved residue(s) required for the propagation of feature annotation.</text>
</comment>
<protein>
    <recommendedName>
        <fullName evidence="7">Glutamyl-Q tRNA(Asp) synthetase</fullName>
        <shortName evidence="7">Glu-Q-RSs</shortName>
        <ecNumber evidence="7">6.1.1.-</ecNumber>
    </recommendedName>
</protein>
<comment type="similarity">
    <text evidence="7">Belongs to the class-I aminoacyl-tRNA synthetase family. GluQ subfamily.</text>
</comment>
<dbReference type="NCBIfam" id="NF004314">
    <property type="entry name" value="PRK05710.1-3"/>
    <property type="match status" value="1"/>
</dbReference>
<feature type="domain" description="Glutamyl/glutaminyl-tRNA synthetase class Ib catalytic" evidence="9">
    <location>
        <begin position="8"/>
        <end position="239"/>
    </location>
</feature>
<keyword evidence="3 7" id="KW-0547">Nucleotide-binding</keyword>
<feature type="binding site" evidence="7">
    <location>
        <position position="192"/>
    </location>
    <ligand>
        <name>L-glutamate</name>
        <dbReference type="ChEBI" id="CHEBI:29985"/>
    </ligand>
</feature>
<dbReference type="InterPro" id="IPR000924">
    <property type="entry name" value="Glu/Gln-tRNA-synth"/>
</dbReference>
<dbReference type="Pfam" id="PF00749">
    <property type="entry name" value="tRNA-synt_1c"/>
    <property type="match status" value="1"/>
</dbReference>
<feature type="short sequence motif" description="'HIGH' region" evidence="7">
    <location>
        <begin position="13"/>
        <end position="23"/>
    </location>
</feature>
<evidence type="ECO:0000313" key="10">
    <source>
        <dbReference type="EMBL" id="URL59509.1"/>
    </source>
</evidence>
<dbReference type="GO" id="GO:0016874">
    <property type="term" value="F:ligase activity"/>
    <property type="evidence" value="ECO:0007669"/>
    <property type="project" value="UniProtKB-KW"/>
</dbReference>
<evidence type="ECO:0000256" key="4">
    <source>
        <dbReference type="ARBA" id="ARBA00022833"/>
    </source>
</evidence>
<keyword evidence="11" id="KW-1185">Reference proteome</keyword>
<dbReference type="PANTHER" id="PTHR43311">
    <property type="entry name" value="GLUTAMATE--TRNA LIGASE"/>
    <property type="match status" value="1"/>
</dbReference>
<evidence type="ECO:0000256" key="5">
    <source>
        <dbReference type="ARBA" id="ARBA00022840"/>
    </source>
</evidence>
<dbReference type="EMBL" id="CP063231">
    <property type="protein sequence ID" value="URL59509.1"/>
    <property type="molecule type" value="Genomic_DNA"/>
</dbReference>
<organism evidence="10 11">
    <name type="scientific">Luteibacter flocculans</name>
    <dbReference type="NCBI Taxonomy" id="2780091"/>
    <lineage>
        <taxon>Bacteria</taxon>
        <taxon>Pseudomonadati</taxon>
        <taxon>Pseudomonadota</taxon>
        <taxon>Gammaproteobacteria</taxon>
        <taxon>Lysobacterales</taxon>
        <taxon>Rhodanobacteraceae</taxon>
        <taxon>Luteibacter</taxon>
    </lineage>
</organism>
<sequence>MVSTPRYRGRFAPSPTGALHFGSLVAALGSWLAARHAGGEWLVRIEDIDPPREVPGSAASILATLDAFGLSPDRPPVYQSTRQPLYETAFAQLRDADQVFPCWCSRTELAAHGGLHRDGHCVAPPDPTRPPAWRLRTPDLTVRWEDDLQGPQSENLRDVAGDFVIRRVEGLWAYQLACVVDDAEQGISHVVRGADLLDSTARQIHLQHLLGLPTPGYLHLPLVLDAEGRKLSKSAAALPVDAADPMPALRLALDRLGLAVPSRGGTPAALLDEALRGFAPAALRRSSLGASPTL</sequence>
<evidence type="ECO:0000256" key="8">
    <source>
        <dbReference type="RuleBase" id="RU363037"/>
    </source>
</evidence>
<evidence type="ECO:0000256" key="7">
    <source>
        <dbReference type="HAMAP-Rule" id="MF_01428"/>
    </source>
</evidence>
<evidence type="ECO:0000256" key="1">
    <source>
        <dbReference type="ARBA" id="ARBA00022598"/>
    </source>
</evidence>
<keyword evidence="6 7" id="KW-0030">Aminoacyl-tRNA synthetase</keyword>
<dbReference type="HAMAP" id="MF_01428">
    <property type="entry name" value="Glu_Q_tRNA_synth"/>
    <property type="match status" value="1"/>
</dbReference>
<dbReference type="EC" id="6.1.1.-" evidence="7"/>
<keyword evidence="2" id="KW-0479">Metal-binding</keyword>
<dbReference type="Gene3D" id="3.40.50.620">
    <property type="entry name" value="HUPs"/>
    <property type="match status" value="1"/>
</dbReference>
<proteinExistence type="inferred from homology"/>
<dbReference type="PRINTS" id="PR00987">
    <property type="entry name" value="TRNASYNTHGLU"/>
</dbReference>
<dbReference type="SUPFAM" id="SSF52374">
    <property type="entry name" value="Nucleotidylyl transferase"/>
    <property type="match status" value="1"/>
</dbReference>
<dbReference type="Proteomes" id="UP001056681">
    <property type="component" value="Chromosome"/>
</dbReference>
<evidence type="ECO:0000256" key="3">
    <source>
        <dbReference type="ARBA" id="ARBA00022741"/>
    </source>
</evidence>
<evidence type="ECO:0000313" key="11">
    <source>
        <dbReference type="Proteomes" id="UP001056681"/>
    </source>
</evidence>
<feature type="binding site" evidence="7">
    <location>
        <position position="233"/>
    </location>
    <ligand>
        <name>ATP</name>
        <dbReference type="ChEBI" id="CHEBI:30616"/>
    </ligand>
</feature>
<dbReference type="InterPro" id="IPR020058">
    <property type="entry name" value="Glu/Gln-tRNA-synth_Ib_cat-dom"/>
</dbReference>
<dbReference type="InterPro" id="IPR049940">
    <property type="entry name" value="GluQ/Sye"/>
</dbReference>
<dbReference type="RefSeq" id="WP_250340041.1">
    <property type="nucleotide sequence ID" value="NZ_CP063231.1"/>
</dbReference>
<gene>
    <name evidence="10" type="primary">gluQRS</name>
    <name evidence="7" type="synonym">gluQ</name>
    <name evidence="10" type="ORF">IM816_05230</name>
</gene>
<comment type="function">
    <text evidence="7">Catalyzes the tRNA-independent activation of glutamate in presence of ATP and the subsequent transfer of glutamate onto a tRNA(Asp). Glutamate is transferred on the 2-amino-5-(4,5-dihydroxy-2-cyclopenten-1-yl) moiety of the queuosine in the wobble position of the QUC anticodon.</text>
</comment>
<dbReference type="InterPro" id="IPR014729">
    <property type="entry name" value="Rossmann-like_a/b/a_fold"/>
</dbReference>
<accession>A0ABY4T5I2</accession>
<dbReference type="NCBIfam" id="TIGR03838">
    <property type="entry name" value="queuosine_YadB"/>
    <property type="match status" value="1"/>
</dbReference>
<evidence type="ECO:0000259" key="9">
    <source>
        <dbReference type="Pfam" id="PF00749"/>
    </source>
</evidence>
<dbReference type="PANTHER" id="PTHR43311:SF1">
    <property type="entry name" value="GLUTAMYL-Q TRNA(ASP) SYNTHETASE"/>
    <property type="match status" value="1"/>
</dbReference>
<feature type="binding site" evidence="7">
    <location>
        <begin position="10"/>
        <end position="14"/>
    </location>
    <ligand>
        <name>L-glutamate</name>
        <dbReference type="ChEBI" id="CHEBI:29985"/>
    </ligand>
</feature>
<evidence type="ECO:0000256" key="6">
    <source>
        <dbReference type="ARBA" id="ARBA00023146"/>
    </source>
</evidence>
<feature type="short sequence motif" description="'KMSKS' region" evidence="7">
    <location>
        <begin position="230"/>
        <end position="234"/>
    </location>
</feature>
<keyword evidence="5 7" id="KW-0067">ATP-binding</keyword>
<reference evidence="10" key="1">
    <citation type="submission" date="2020-10" db="EMBL/GenBank/DDBJ databases">
        <title>Whole-genome sequence of Luteibacter sp. EIF3.</title>
        <authorList>
            <person name="Friedrich I."/>
            <person name="Hertel R."/>
            <person name="Daniel R."/>
        </authorList>
    </citation>
    <scope>NUCLEOTIDE SEQUENCE</scope>
    <source>
        <strain evidence="10">EIF3</strain>
    </source>
</reference>
<feature type="binding site" evidence="7">
    <location>
        <position position="46"/>
    </location>
    <ligand>
        <name>L-glutamate</name>
        <dbReference type="ChEBI" id="CHEBI:29985"/>
    </ligand>
</feature>
<keyword evidence="4" id="KW-0862">Zinc</keyword>
<keyword evidence="1 7" id="KW-0436">Ligase</keyword>
<name>A0ABY4T5I2_9GAMM</name>
<keyword evidence="8" id="KW-0648">Protein biosynthesis</keyword>
<feature type="binding site" evidence="7">
    <location>
        <position position="174"/>
    </location>
    <ligand>
        <name>L-glutamate</name>
        <dbReference type="ChEBI" id="CHEBI:29985"/>
    </ligand>
</feature>
<dbReference type="InterPro" id="IPR022380">
    <property type="entry name" value="Glu-Q_tRNA(Asp)_Synthase"/>
</dbReference>